<proteinExistence type="predicted"/>
<dbReference type="EMBL" id="LS483426">
    <property type="protein sequence ID" value="SQH25081.1"/>
    <property type="molecule type" value="Genomic_DNA"/>
</dbReference>
<dbReference type="Proteomes" id="UP000248598">
    <property type="component" value="Chromosome 1"/>
</dbReference>
<reference evidence="2 3" key="1">
    <citation type="submission" date="2018-06" db="EMBL/GenBank/DDBJ databases">
        <authorList>
            <consortium name="Pathogen Informatics"/>
            <person name="Doyle S."/>
        </authorList>
    </citation>
    <scope>NUCLEOTIDE SEQUENCE [LARGE SCALE GENOMIC DNA]</scope>
    <source>
        <strain evidence="2 3">NCTC10529</strain>
    </source>
</reference>
<evidence type="ECO:0000313" key="3">
    <source>
        <dbReference type="Proteomes" id="UP000248598"/>
    </source>
</evidence>
<organism evidence="2 3">
    <name type="scientific">Kingella kingae</name>
    <dbReference type="NCBI Taxonomy" id="504"/>
    <lineage>
        <taxon>Bacteria</taxon>
        <taxon>Pseudomonadati</taxon>
        <taxon>Pseudomonadota</taxon>
        <taxon>Betaproteobacteria</taxon>
        <taxon>Neisseriales</taxon>
        <taxon>Neisseriaceae</taxon>
        <taxon>Kingella</taxon>
    </lineage>
</organism>
<keyword evidence="1" id="KW-1133">Transmembrane helix</keyword>
<feature type="transmembrane region" description="Helical" evidence="1">
    <location>
        <begin position="5"/>
        <end position="25"/>
    </location>
</feature>
<accession>A0AAX2J3Y4</accession>
<evidence type="ECO:0000256" key="1">
    <source>
        <dbReference type="SAM" id="Phobius"/>
    </source>
</evidence>
<protein>
    <submittedName>
        <fullName evidence="2">Uncharacterized protein</fullName>
    </submittedName>
</protein>
<feature type="transmembrane region" description="Helical" evidence="1">
    <location>
        <begin position="85"/>
        <end position="104"/>
    </location>
</feature>
<dbReference type="GeneID" id="93262560"/>
<name>A0AAX2J3Y4_KINKI</name>
<dbReference type="RefSeq" id="WP_003786009.1">
    <property type="nucleotide sequence ID" value="NZ_CP045141.1"/>
</dbReference>
<gene>
    <name evidence="2" type="ORF">NCTC10529_01276</name>
</gene>
<feature type="transmembrane region" description="Helical" evidence="1">
    <location>
        <begin position="61"/>
        <end position="79"/>
    </location>
</feature>
<dbReference type="AlphaFoldDB" id="A0AAX2J3Y4"/>
<evidence type="ECO:0000313" key="2">
    <source>
        <dbReference type="EMBL" id="SQH25081.1"/>
    </source>
</evidence>
<keyword evidence="1" id="KW-0812">Transmembrane</keyword>
<keyword evidence="1" id="KW-0472">Membrane</keyword>
<sequence length="122" mass="14402">MFKIIIRHVSITAFGIAIGLLNEWLRNNRTPVLREYAAIIFMTIFFNLYYLPSHWTAKRQFTIIFTIMLISACAVFWYFNPIGWGYWFFAPVMCAMTFAAVLTAQLQLQVQLQTEQQHKKQK</sequence>
<feature type="transmembrane region" description="Helical" evidence="1">
    <location>
        <begin position="31"/>
        <end position="49"/>
    </location>
</feature>